<dbReference type="InterPro" id="IPR047789">
    <property type="entry name" value="CU044_5270-like"/>
</dbReference>
<evidence type="ECO:0000313" key="3">
    <source>
        <dbReference type="Proteomes" id="UP001521150"/>
    </source>
</evidence>
<gene>
    <name evidence="2" type="ORF">LWC34_01500</name>
</gene>
<protein>
    <submittedName>
        <fullName evidence="2">CU044_5270 family protein</fullName>
    </submittedName>
</protein>
<comment type="caution">
    <text evidence="2">The sequence shown here is derived from an EMBL/GenBank/DDBJ whole genome shotgun (WGS) entry which is preliminary data.</text>
</comment>
<accession>A0ABS8Z0N5</accession>
<keyword evidence="1" id="KW-0472">Membrane</keyword>
<evidence type="ECO:0000313" key="2">
    <source>
        <dbReference type="EMBL" id="MCE7001523.1"/>
    </source>
</evidence>
<feature type="transmembrane region" description="Helical" evidence="1">
    <location>
        <begin position="41"/>
        <end position="62"/>
    </location>
</feature>
<organism evidence="2 3">
    <name type="scientific">Kibdelosporangium philippinense</name>
    <dbReference type="NCBI Taxonomy" id="211113"/>
    <lineage>
        <taxon>Bacteria</taxon>
        <taxon>Bacillati</taxon>
        <taxon>Actinomycetota</taxon>
        <taxon>Actinomycetes</taxon>
        <taxon>Pseudonocardiales</taxon>
        <taxon>Pseudonocardiaceae</taxon>
        <taxon>Kibdelosporangium</taxon>
    </lineage>
</organism>
<reference evidence="2 3" key="1">
    <citation type="submission" date="2021-12" db="EMBL/GenBank/DDBJ databases">
        <title>Genome sequence of Kibdelosporangium philippinense ATCC 49844.</title>
        <authorList>
            <person name="Fedorov E.A."/>
            <person name="Omeragic M."/>
            <person name="Shalygina K.F."/>
            <person name="Maclea K.S."/>
        </authorList>
    </citation>
    <scope>NUCLEOTIDE SEQUENCE [LARGE SCALE GENOMIC DNA]</scope>
    <source>
        <strain evidence="2 3">ATCC 49844</strain>
    </source>
</reference>
<dbReference type="EMBL" id="JAJVCN010000001">
    <property type="protein sequence ID" value="MCE7001523.1"/>
    <property type="molecule type" value="Genomic_DNA"/>
</dbReference>
<keyword evidence="1" id="KW-0812">Transmembrane</keyword>
<dbReference type="RefSeq" id="WP_233722588.1">
    <property type="nucleotide sequence ID" value="NZ_JAJVCN010000001.1"/>
</dbReference>
<keyword evidence="1" id="KW-1133">Transmembrane helix</keyword>
<name>A0ABS8Z0N5_9PSEU</name>
<proteinExistence type="predicted"/>
<keyword evidence="3" id="KW-1185">Reference proteome</keyword>
<dbReference type="NCBIfam" id="NF038083">
    <property type="entry name" value="CU044_5270_fam"/>
    <property type="match status" value="1"/>
</dbReference>
<sequence>MDELQLIRELGDEIPLATAEELAPARARLLAARRPRRAKRYTVYGGAVIGMAAAIFAAFTLITPEENNTATADPIQVLRNASAAALQAYDITPAPNQYLYTKVQEPDGAREMWASIDGTHDGLILMPDPMLIPGCRDGRKAVVKGKEPLPGETEKCVPDPAYRPDLPKDVDGMVGYLKANNGDSINSIGKDISWLLQSTVMAPESRAALFGAVSKIPGLRAVTGVKDAVGRRGIQIEWKTDVHSGSFIVDAKSYQYLGYRTAVALVNYAIVDKVGQRP</sequence>
<evidence type="ECO:0000256" key="1">
    <source>
        <dbReference type="SAM" id="Phobius"/>
    </source>
</evidence>
<dbReference type="Proteomes" id="UP001521150">
    <property type="component" value="Unassembled WGS sequence"/>
</dbReference>